<feature type="compositionally biased region" description="Low complexity" evidence="2">
    <location>
        <begin position="366"/>
        <end position="387"/>
    </location>
</feature>
<evidence type="ECO:0000256" key="2">
    <source>
        <dbReference type="SAM" id="MobiDB-lite"/>
    </source>
</evidence>
<feature type="compositionally biased region" description="Basic and acidic residues" evidence="2">
    <location>
        <begin position="7"/>
        <end position="17"/>
    </location>
</feature>
<gene>
    <name evidence="3" type="ORF">PCOR1329_LOCUS60479</name>
</gene>
<feature type="compositionally biased region" description="Low complexity" evidence="2">
    <location>
        <begin position="537"/>
        <end position="548"/>
    </location>
</feature>
<reference evidence="3" key="1">
    <citation type="submission" date="2023-10" db="EMBL/GenBank/DDBJ databases">
        <authorList>
            <person name="Chen Y."/>
            <person name="Shah S."/>
            <person name="Dougan E. K."/>
            <person name="Thang M."/>
            <person name="Chan C."/>
        </authorList>
    </citation>
    <scope>NUCLEOTIDE SEQUENCE [LARGE SCALE GENOMIC DNA]</scope>
</reference>
<organism evidence="3 4">
    <name type="scientific">Prorocentrum cordatum</name>
    <dbReference type="NCBI Taxonomy" id="2364126"/>
    <lineage>
        <taxon>Eukaryota</taxon>
        <taxon>Sar</taxon>
        <taxon>Alveolata</taxon>
        <taxon>Dinophyceae</taxon>
        <taxon>Prorocentrales</taxon>
        <taxon>Prorocentraceae</taxon>
        <taxon>Prorocentrum</taxon>
    </lineage>
</organism>
<keyword evidence="4" id="KW-1185">Reference proteome</keyword>
<comment type="caution">
    <text evidence="3">The sequence shown here is derived from an EMBL/GenBank/DDBJ whole genome shotgun (WGS) entry which is preliminary data.</text>
</comment>
<dbReference type="Pfam" id="PF03676">
    <property type="entry name" value="PHAF1"/>
    <property type="match status" value="3"/>
</dbReference>
<feature type="region of interest" description="Disordered" evidence="2">
    <location>
        <begin position="1"/>
        <end position="23"/>
    </location>
</feature>
<evidence type="ECO:0008006" key="5">
    <source>
        <dbReference type="Google" id="ProtNLM"/>
    </source>
</evidence>
<name>A0ABN9VS81_9DINO</name>
<dbReference type="PANTHER" id="PTHR13465">
    <property type="entry name" value="UPF0183 PROTEIN"/>
    <property type="match status" value="1"/>
</dbReference>
<feature type="compositionally biased region" description="Gly residues" evidence="2">
    <location>
        <begin position="526"/>
        <end position="536"/>
    </location>
</feature>
<dbReference type="EMBL" id="CAUYUJ010017575">
    <property type="protein sequence ID" value="CAK0875936.1"/>
    <property type="molecule type" value="Genomic_DNA"/>
</dbReference>
<protein>
    <recommendedName>
        <fullName evidence="5">FACT complex subunit SSRP1</fullName>
    </recommendedName>
</protein>
<comment type="similarity">
    <text evidence="1">Belongs to the PHAF1 family.</text>
</comment>
<feature type="compositionally biased region" description="Gly residues" evidence="2">
    <location>
        <begin position="484"/>
        <end position="504"/>
    </location>
</feature>
<evidence type="ECO:0000256" key="1">
    <source>
        <dbReference type="ARBA" id="ARBA00024339"/>
    </source>
</evidence>
<sequence>ARSGSEQQKRDEPDAKGGRRTARRRRLLGMGVNEALAVVQRMGSLDTAELSFDERGSLDTDLCLRLPALGAQLCFDAFQQDLRVIVVRFRHGASSREGSADGEEGCPSLAALPPLAHAGRPFGGMQQRSLSLRDIYAMFGLTWIGEFRPGAEAAYLLKYRGLTFEFPLPEDAVEALEAQGGQPMELPGGGAPTACCMWVYAKESPSFLEPAPPLQDAFLEKVVVRPASGVEIGGRLLQFGCTPQDMLSDFGPPEQVCLKDRDAVRTHSASALPSHSFGPDYFYNYFRMGFDVLFDGQTHLMKKVILHTNPPTHELFSRYSRCFFQLPVALSAPRSDEGHDEIGDLVLDGDGSGVEEDLDADREPAGEAAEASSSESVQSAGAGASQDSDCEDAPPEREGSGACGAAEAGRPLVGQARGADGEVPSGSDSEGECRRRRDEEAGPALTHRGAAEREAAGPPGGGSARESPRSAGPSPLLAMLDKGAPGGLGAGLGAGAPQGEGSGACWGDQPPAGDWPATAGTATALGGEGQPGGGPGAPSAPQRPARGSPAPPEPRDTACEEAEGPGDGGAQLCIDVRWSWTEIQHALSTRGGCECGRPLVLNAQGHTPFGSTYFYVLPGLAFEVMENDFLASLTVFSVPARELPAAFLLPQADAAASAA</sequence>
<feature type="region of interest" description="Disordered" evidence="2">
    <location>
        <begin position="333"/>
        <end position="566"/>
    </location>
</feature>
<dbReference type="InterPro" id="IPR005373">
    <property type="entry name" value="PHAF1"/>
</dbReference>
<feature type="non-terminal residue" evidence="3">
    <location>
        <position position="1"/>
    </location>
</feature>
<accession>A0ABN9VS81</accession>
<feature type="compositionally biased region" description="Basic and acidic residues" evidence="2">
    <location>
        <begin position="431"/>
        <end position="440"/>
    </location>
</feature>
<evidence type="ECO:0000313" key="3">
    <source>
        <dbReference type="EMBL" id="CAK0875936.1"/>
    </source>
</evidence>
<dbReference type="Proteomes" id="UP001189429">
    <property type="component" value="Unassembled WGS sequence"/>
</dbReference>
<evidence type="ECO:0000313" key="4">
    <source>
        <dbReference type="Proteomes" id="UP001189429"/>
    </source>
</evidence>
<dbReference type="InterPro" id="IPR039156">
    <property type="entry name" value="PHAF1/BROMI"/>
</dbReference>
<dbReference type="PANTHER" id="PTHR13465:SF2">
    <property type="entry name" value="PHAGOSOME ASSEMBLY FACTOR 1"/>
    <property type="match status" value="1"/>
</dbReference>
<proteinExistence type="inferred from homology"/>